<dbReference type="Pfam" id="PF13561">
    <property type="entry name" value="adh_short_C2"/>
    <property type="match status" value="1"/>
</dbReference>
<feature type="domain" description="DNA2/NAM7 helicase-like C-terminal" evidence="7">
    <location>
        <begin position="856"/>
        <end position="1056"/>
    </location>
</feature>
<keyword evidence="4" id="KW-0067">ATP-binding</keyword>
<keyword evidence="2" id="KW-0378">Hydrolase</keyword>
<dbReference type="FunFam" id="3.40.50.720:FF:000084">
    <property type="entry name" value="Short-chain dehydrogenase reductase"/>
    <property type="match status" value="1"/>
</dbReference>
<dbReference type="GO" id="GO:0004386">
    <property type="term" value="F:helicase activity"/>
    <property type="evidence" value="ECO:0007669"/>
    <property type="project" value="UniProtKB-KW"/>
</dbReference>
<feature type="domain" description="DNA2/NAM7 helicase helicase" evidence="6">
    <location>
        <begin position="755"/>
        <end position="848"/>
    </location>
</feature>
<keyword evidence="3 8" id="KW-0347">Helicase</keyword>
<dbReference type="PRINTS" id="PR00081">
    <property type="entry name" value="GDHRDH"/>
</dbReference>
<reference evidence="8" key="1">
    <citation type="submission" date="2020-06" db="EMBL/GenBank/DDBJ databases">
        <authorList>
            <person name="Ji K."/>
            <person name="Li J."/>
        </authorList>
    </citation>
    <scope>NUCLEOTIDE SEQUENCE</scope>
    <source>
        <strain evidence="8">JKM2019</strain>
        <tissue evidence="8">Whole body</tissue>
    </source>
</reference>
<dbReference type="InterPro" id="IPR020904">
    <property type="entry name" value="Sc_DH/Rdtase_CS"/>
</dbReference>
<protein>
    <submittedName>
        <fullName evidence="8">Rna helicase-like protein 1</fullName>
    </submittedName>
</protein>
<dbReference type="PANTHER" id="PTHR10887">
    <property type="entry name" value="DNA2/NAM7 HELICASE FAMILY"/>
    <property type="match status" value="1"/>
</dbReference>
<keyword evidence="1" id="KW-0547">Nucleotide-binding</keyword>
<evidence type="ECO:0000256" key="2">
    <source>
        <dbReference type="ARBA" id="ARBA00022801"/>
    </source>
</evidence>
<gene>
    <name evidence="8" type="ORF">HUG17_3212</name>
</gene>
<dbReference type="Gene3D" id="3.40.50.720">
    <property type="entry name" value="NAD(P)-binding Rossmann-like Domain"/>
    <property type="match status" value="1"/>
</dbReference>
<dbReference type="GO" id="GO:0005694">
    <property type="term" value="C:chromosome"/>
    <property type="evidence" value="ECO:0007669"/>
    <property type="project" value="UniProtKB-ARBA"/>
</dbReference>
<dbReference type="GO" id="GO:0016787">
    <property type="term" value="F:hydrolase activity"/>
    <property type="evidence" value="ECO:0007669"/>
    <property type="project" value="UniProtKB-KW"/>
</dbReference>
<dbReference type="InterPro" id="IPR002347">
    <property type="entry name" value="SDR_fam"/>
</dbReference>
<dbReference type="InterPro" id="IPR041677">
    <property type="entry name" value="DNA2/NAM7_AAA_11"/>
</dbReference>
<dbReference type="InterPro" id="IPR047187">
    <property type="entry name" value="SF1_C_Upf1"/>
</dbReference>
<evidence type="ECO:0000313" key="8">
    <source>
        <dbReference type="EMBL" id="KAH7639179.1"/>
    </source>
</evidence>
<dbReference type="AlphaFoldDB" id="A0A9D4NUZ0"/>
<accession>A0A9D4NUZ0</accession>
<dbReference type="Proteomes" id="UP000828236">
    <property type="component" value="Unassembled WGS sequence"/>
</dbReference>
<reference evidence="8" key="2">
    <citation type="journal article" date="2021" name="World Allergy Organ. J.">
        <title>Chromosome-level assembly of Dermatophagoides farinae genome and transcriptome reveals two novel allergens Der f 37 and Der f 39.</title>
        <authorList>
            <person name="Chen J."/>
            <person name="Cai Z."/>
            <person name="Fan D."/>
            <person name="Hu J."/>
            <person name="Hou Y."/>
            <person name="He Y."/>
            <person name="Zhang Z."/>
            <person name="Zhao Z."/>
            <person name="Gao P."/>
            <person name="Hu W."/>
            <person name="Sun J."/>
            <person name="Li J."/>
            <person name="Ji K."/>
        </authorList>
    </citation>
    <scope>NUCLEOTIDE SEQUENCE</scope>
    <source>
        <strain evidence="8">JKM2019</strain>
    </source>
</reference>
<dbReference type="Gene3D" id="3.40.50.300">
    <property type="entry name" value="P-loop containing nucleotide triphosphate hydrolases"/>
    <property type="match status" value="2"/>
</dbReference>
<proteinExistence type="predicted"/>
<dbReference type="GO" id="GO:0016491">
    <property type="term" value="F:oxidoreductase activity"/>
    <property type="evidence" value="ECO:0007669"/>
    <property type="project" value="UniProtKB-KW"/>
</dbReference>
<evidence type="ECO:0000259" key="6">
    <source>
        <dbReference type="Pfam" id="PF13086"/>
    </source>
</evidence>
<dbReference type="PROSITE" id="PS00061">
    <property type="entry name" value="ADH_SHORT"/>
    <property type="match status" value="1"/>
</dbReference>
<dbReference type="Pfam" id="PF13087">
    <property type="entry name" value="AAA_12"/>
    <property type="match status" value="1"/>
</dbReference>
<comment type="caution">
    <text evidence="8">The sequence shown here is derived from an EMBL/GenBank/DDBJ whole genome shotgun (WGS) entry which is preliminary data.</text>
</comment>
<evidence type="ECO:0000259" key="7">
    <source>
        <dbReference type="Pfam" id="PF13087"/>
    </source>
</evidence>
<evidence type="ECO:0000256" key="5">
    <source>
        <dbReference type="ARBA" id="ARBA00023002"/>
    </source>
</evidence>
<dbReference type="SUPFAM" id="SSF52540">
    <property type="entry name" value="P-loop containing nucleoside triphosphate hydrolases"/>
    <property type="match status" value="1"/>
</dbReference>
<organism evidence="8">
    <name type="scientific">Dermatophagoides farinae</name>
    <name type="common">American house dust mite</name>
    <dbReference type="NCBI Taxonomy" id="6954"/>
    <lineage>
        <taxon>Eukaryota</taxon>
        <taxon>Metazoa</taxon>
        <taxon>Ecdysozoa</taxon>
        <taxon>Arthropoda</taxon>
        <taxon>Chelicerata</taxon>
        <taxon>Arachnida</taxon>
        <taxon>Acari</taxon>
        <taxon>Acariformes</taxon>
        <taxon>Sarcoptiformes</taxon>
        <taxon>Astigmata</taxon>
        <taxon>Psoroptidia</taxon>
        <taxon>Analgoidea</taxon>
        <taxon>Pyroglyphidae</taxon>
        <taxon>Dermatophagoidinae</taxon>
        <taxon>Dermatophagoides</taxon>
    </lineage>
</organism>
<dbReference type="SUPFAM" id="SSF51735">
    <property type="entry name" value="NAD(P)-binding Rossmann-fold domains"/>
    <property type="match status" value="1"/>
</dbReference>
<dbReference type="PANTHER" id="PTHR10887:SF495">
    <property type="entry name" value="HELICASE SENATAXIN ISOFORM X1-RELATED"/>
    <property type="match status" value="1"/>
</dbReference>
<dbReference type="CDD" id="cd18042">
    <property type="entry name" value="DEXXQc_SETX"/>
    <property type="match status" value="1"/>
</dbReference>
<evidence type="ECO:0000256" key="1">
    <source>
        <dbReference type="ARBA" id="ARBA00022741"/>
    </source>
</evidence>
<dbReference type="EMBL" id="SDOV01000007">
    <property type="protein sequence ID" value="KAH7639179.1"/>
    <property type="molecule type" value="Genomic_DNA"/>
</dbReference>
<evidence type="ECO:0000256" key="3">
    <source>
        <dbReference type="ARBA" id="ARBA00022806"/>
    </source>
</evidence>
<dbReference type="PRINTS" id="PR00080">
    <property type="entry name" value="SDRFAMILY"/>
</dbReference>
<dbReference type="InterPro" id="IPR027417">
    <property type="entry name" value="P-loop_NTPase"/>
</dbReference>
<evidence type="ECO:0000256" key="4">
    <source>
        <dbReference type="ARBA" id="ARBA00022840"/>
    </source>
</evidence>
<sequence length="1098" mass="123789">MSSSSGKKYDFSGKVALVTGSSSGIGAAIAVQFAQYGAKLTITGRDGAALESVAKKIEIESGHQPLQIVGDLLDQSLPAKLINETVSKFGRLDFLVNNAGGSTAHRELNDEKLMEAFDKVFALNVRAVLQLSQLAAIHLEKSKGNIINISSIVSMKPYGHVYSSSKAALDMITKTLAKELGLKGVRVNSINPGPVATGFLRSVGMSATAYTDLADTMINHTLLKFLAQPDEIANLASFLASDDARNMTGSIVVSDTGSLLKFFSPAEKNNKTATTNRDEWDTPDYPNPISYIPHNNYTVSNQNHYDDEFKPDLSSEFKPDDNVKKSHYRHLLDIKCQSMPMPSYLLIDLELENNYGYESRPSKQKLLSFFHEFNEFNDKMFKNGINILLLPILSIDWTVFITKSNQDQSGEEFYFHCIEQSCRELIPLLKSDIKLQYDCISHYKYSNMAMIIINTMAQIEKEMTTKLPNDYLNMSLLTSTINHNSHLVHVIFDCRLSREAIFEKRRKFINHIVSIRLNGDANSDSYLLNIGYIANSVWDIPRRHSTGRLFFSVIMTSSFHQKLSRFSNKEWIIKPLFYLRPAVRLIETLAYLEQYRSQSFQSLIRLDPNLCHNQNKIMTLACKPLHNQKQYNEKQQAAIVAACDLINLSTSTLRILMVQGPPGTGKTHILLGIIRNIMADSITKFQMVPFRIMICAPSNGAIDEIGLRIASEKTQLLHGRLIKMVRIGMKSRMHTDLVQYELETMIDAVLGEEEKKLGYKRASVRQEIISNADIILTTLSSCQNSALDIFRSTKQETIRISNNVINCLIIDEASQCIEPEILMPLVYESITKVIMIGDPLQLPATVISSTAKNANYGRSLFERFDTYFSDIKSDKQSPIIRLTQQFRMHKDICSFPSKQFYNSTLETANGSGFHTSVTINPYFIFDILDSQESSSQSSKSNPTEVMFICKLFRQILDKICYKPWQPLPASIGIITFYQEQKQALIAELSEQFSSELVNIIKIDTVDAFQGQECDIVILSCVRAPDDKGRFGSIGFVRSQQRMNVALTRARCLLCVCLHSRTFSRAPIWKQMLLDAEQRNRLFSVSSKIQDSALKSMLV</sequence>
<keyword evidence="5" id="KW-0560">Oxidoreductase</keyword>
<dbReference type="GO" id="GO:0005524">
    <property type="term" value="F:ATP binding"/>
    <property type="evidence" value="ECO:0007669"/>
    <property type="project" value="UniProtKB-KW"/>
</dbReference>
<dbReference type="InterPro" id="IPR036291">
    <property type="entry name" value="NAD(P)-bd_dom_sf"/>
</dbReference>
<name>A0A9D4NUZ0_DERFA</name>
<dbReference type="InterPro" id="IPR045055">
    <property type="entry name" value="DNA2/NAM7-like"/>
</dbReference>
<dbReference type="Pfam" id="PF13086">
    <property type="entry name" value="AAA_11"/>
    <property type="match status" value="2"/>
</dbReference>
<feature type="domain" description="DNA2/NAM7 helicase helicase" evidence="6">
    <location>
        <begin position="630"/>
        <end position="750"/>
    </location>
</feature>
<dbReference type="InterPro" id="IPR041679">
    <property type="entry name" value="DNA2/NAM7-like_C"/>
</dbReference>
<dbReference type="CDD" id="cd18808">
    <property type="entry name" value="SF1_C_Upf1"/>
    <property type="match status" value="1"/>
</dbReference>
<dbReference type="FunFam" id="3.40.50.300:FF:000326">
    <property type="entry name" value="P-loop containing nucleoside triphosphate hydrolase"/>
    <property type="match status" value="1"/>
</dbReference>